<evidence type="ECO:0000256" key="5">
    <source>
        <dbReference type="ARBA" id="ARBA00022989"/>
    </source>
</evidence>
<evidence type="ECO:0000256" key="6">
    <source>
        <dbReference type="ARBA" id="ARBA00023136"/>
    </source>
</evidence>
<comment type="subcellular location">
    <subcellularLocation>
        <location evidence="1">Membrane</location>
        <topology evidence="1">Multi-pass membrane protein</topology>
    </subcellularLocation>
</comment>
<dbReference type="Pfam" id="PF07690">
    <property type="entry name" value="MFS_1"/>
    <property type="match status" value="1"/>
</dbReference>
<dbReference type="GO" id="GO:0016020">
    <property type="term" value="C:membrane"/>
    <property type="evidence" value="ECO:0007669"/>
    <property type="project" value="UniProtKB-SubCell"/>
</dbReference>
<keyword evidence="3" id="KW-0813">Transport</keyword>
<feature type="transmembrane region" description="Helical" evidence="8">
    <location>
        <begin position="315"/>
        <end position="336"/>
    </location>
</feature>
<evidence type="ECO:0000256" key="7">
    <source>
        <dbReference type="SAM" id="MobiDB-lite"/>
    </source>
</evidence>
<feature type="transmembrane region" description="Helical" evidence="8">
    <location>
        <begin position="284"/>
        <end position="303"/>
    </location>
</feature>
<comment type="similarity">
    <text evidence="2">Belongs to the major facilitator superfamily. Monocarboxylate porter (TC 2.A.1.13) family.</text>
</comment>
<keyword evidence="4 8" id="KW-0812">Transmembrane</keyword>
<dbReference type="GO" id="GO:0022857">
    <property type="term" value="F:transmembrane transporter activity"/>
    <property type="evidence" value="ECO:0007669"/>
    <property type="project" value="InterPro"/>
</dbReference>
<accession>A0A1J7JNW2</accession>
<feature type="transmembrane region" description="Helical" evidence="8">
    <location>
        <begin position="342"/>
        <end position="369"/>
    </location>
</feature>
<dbReference type="InterPro" id="IPR011701">
    <property type="entry name" value="MFS"/>
</dbReference>
<dbReference type="SUPFAM" id="SSF103473">
    <property type="entry name" value="MFS general substrate transporter"/>
    <property type="match status" value="1"/>
</dbReference>
<dbReference type="OrthoDB" id="5667at2759"/>
<evidence type="ECO:0000259" key="9">
    <source>
        <dbReference type="PROSITE" id="PS50850"/>
    </source>
</evidence>
<protein>
    <submittedName>
        <fullName evidence="10">MFS general substrate transporter</fullName>
    </submittedName>
</protein>
<evidence type="ECO:0000256" key="2">
    <source>
        <dbReference type="ARBA" id="ARBA00006727"/>
    </source>
</evidence>
<dbReference type="EMBL" id="KV875097">
    <property type="protein sequence ID" value="OIW29426.1"/>
    <property type="molecule type" value="Genomic_DNA"/>
</dbReference>
<feature type="domain" description="Major facilitator superfamily (MFS) profile" evidence="9">
    <location>
        <begin position="53"/>
        <end position="434"/>
    </location>
</feature>
<feature type="transmembrane region" description="Helical" evidence="8">
    <location>
        <begin position="254"/>
        <end position="272"/>
    </location>
</feature>
<dbReference type="CDD" id="cd17352">
    <property type="entry name" value="MFS_MCT_SLC16"/>
    <property type="match status" value="1"/>
</dbReference>
<evidence type="ECO:0000256" key="1">
    <source>
        <dbReference type="ARBA" id="ARBA00004141"/>
    </source>
</evidence>
<feature type="transmembrane region" description="Helical" evidence="8">
    <location>
        <begin position="94"/>
        <end position="113"/>
    </location>
</feature>
<dbReference type="AlphaFoldDB" id="A0A1J7JNW2"/>
<dbReference type="PANTHER" id="PTHR11360">
    <property type="entry name" value="MONOCARBOXYLATE TRANSPORTER"/>
    <property type="match status" value="1"/>
</dbReference>
<dbReference type="InterPro" id="IPR020846">
    <property type="entry name" value="MFS_dom"/>
</dbReference>
<dbReference type="Gene3D" id="1.20.1250.20">
    <property type="entry name" value="MFS general substrate transporter like domains"/>
    <property type="match status" value="2"/>
</dbReference>
<evidence type="ECO:0000256" key="3">
    <source>
        <dbReference type="ARBA" id="ARBA00022448"/>
    </source>
</evidence>
<feature type="transmembrane region" description="Helical" evidence="8">
    <location>
        <begin position="408"/>
        <end position="429"/>
    </location>
</feature>
<name>A0A1J7JNW2_9PEZI</name>
<evidence type="ECO:0000256" key="8">
    <source>
        <dbReference type="SAM" id="Phobius"/>
    </source>
</evidence>
<organism evidence="10 11">
    <name type="scientific">Coniochaeta ligniaria NRRL 30616</name>
    <dbReference type="NCBI Taxonomy" id="1408157"/>
    <lineage>
        <taxon>Eukaryota</taxon>
        <taxon>Fungi</taxon>
        <taxon>Dikarya</taxon>
        <taxon>Ascomycota</taxon>
        <taxon>Pezizomycotina</taxon>
        <taxon>Sordariomycetes</taxon>
        <taxon>Sordariomycetidae</taxon>
        <taxon>Coniochaetales</taxon>
        <taxon>Coniochaetaceae</taxon>
        <taxon>Coniochaeta</taxon>
    </lineage>
</organism>
<dbReference type="PANTHER" id="PTHR11360:SF224">
    <property type="entry name" value="MAJOR FACILITATOR SUPERFAMILY (MFS) PROFILE DOMAIN-CONTAINING PROTEIN-RELATED"/>
    <property type="match status" value="1"/>
</dbReference>
<dbReference type="Proteomes" id="UP000182658">
    <property type="component" value="Unassembled WGS sequence"/>
</dbReference>
<feature type="transmembrane region" description="Helical" evidence="8">
    <location>
        <begin position="50"/>
        <end position="74"/>
    </location>
</feature>
<evidence type="ECO:0000313" key="10">
    <source>
        <dbReference type="EMBL" id="OIW29426.1"/>
    </source>
</evidence>
<feature type="region of interest" description="Disordered" evidence="7">
    <location>
        <begin position="1"/>
        <end position="45"/>
    </location>
</feature>
<keyword evidence="5 8" id="KW-1133">Transmembrane helix</keyword>
<feature type="transmembrane region" description="Helical" evidence="8">
    <location>
        <begin position="177"/>
        <end position="197"/>
    </location>
</feature>
<keyword evidence="6 8" id="KW-0472">Membrane</keyword>
<feature type="transmembrane region" description="Helical" evidence="8">
    <location>
        <begin position="381"/>
        <end position="402"/>
    </location>
</feature>
<proteinExistence type="inferred from homology"/>
<dbReference type="InParanoid" id="A0A1J7JNW2"/>
<dbReference type="PROSITE" id="PS50850">
    <property type="entry name" value="MFS"/>
    <property type="match status" value="1"/>
</dbReference>
<gene>
    <name evidence="10" type="ORF">CONLIGDRAFT_631493</name>
</gene>
<feature type="compositionally biased region" description="Polar residues" evidence="7">
    <location>
        <begin position="25"/>
        <end position="41"/>
    </location>
</feature>
<reference evidence="10 11" key="1">
    <citation type="submission" date="2016-10" db="EMBL/GenBank/DDBJ databases">
        <title>Draft genome sequence of Coniochaeta ligniaria NRRL30616, a lignocellulolytic fungus for bioabatement of inhibitors in plant biomass hydrolysates.</title>
        <authorList>
            <consortium name="DOE Joint Genome Institute"/>
            <person name="Jimenez D.J."/>
            <person name="Hector R.E."/>
            <person name="Riley R."/>
            <person name="Sun H."/>
            <person name="Grigoriev I.V."/>
            <person name="Van Elsas J.D."/>
            <person name="Nichols N.N."/>
        </authorList>
    </citation>
    <scope>NUCLEOTIDE SEQUENCE [LARGE SCALE GENOMIC DNA]</scope>
    <source>
        <strain evidence="10 11">NRRL 30616</strain>
    </source>
</reference>
<feature type="compositionally biased region" description="Polar residues" evidence="7">
    <location>
        <begin position="1"/>
        <end position="15"/>
    </location>
</feature>
<sequence>MPNTAPRSDSISGSDTAALEKGHDGQNQVELPTTPAEQTQVEPKEGGTKAWLTVAGSAAGMFVSFGWVNCIGIFQAEYEINQLKNYSSSEVAWITSLEFFFMLAFSPVAGKLFDSYGPRAPITIGSLMHVFGLMMTSISSEYYQIMLSQSVCSGIGSSLIFTPSLTAPQTWFRKKRGIAGGLVIAGSSLGGVVFPLMVQHLIPQVGFGWTMRICAFLILALLVFANLTIASSMKHAPRTFSIADYVRPLREPNFLIMCVSSFFLYWGMFVPFDYIVLEAAHYGMSTYMALCLVPIMNGASFVGRTVPNYIADKVGRFNVMIVMTVLSAVVVLALWLPGRGDGAFISFAVLFGITSGAAIGLGPVLIVSISPMKELGFRMGTILAIAAMGALTSPPIAGAIVAANGGSYTWACVFSGLNFMIAAVGIFILQGRLCDWKLPAKL</sequence>
<dbReference type="InterPro" id="IPR036259">
    <property type="entry name" value="MFS_trans_sf"/>
</dbReference>
<feature type="transmembrane region" description="Helical" evidence="8">
    <location>
        <begin position="209"/>
        <end position="233"/>
    </location>
</feature>
<dbReference type="InterPro" id="IPR050327">
    <property type="entry name" value="Proton-linked_MCT"/>
</dbReference>
<evidence type="ECO:0000256" key="4">
    <source>
        <dbReference type="ARBA" id="ARBA00022692"/>
    </source>
</evidence>
<evidence type="ECO:0000313" key="11">
    <source>
        <dbReference type="Proteomes" id="UP000182658"/>
    </source>
</evidence>
<keyword evidence="11" id="KW-1185">Reference proteome</keyword>